<organism evidence="2 3">
    <name type="scientific">Pseudogracilibacillus auburnensis</name>
    <dbReference type="NCBI Taxonomy" id="1494959"/>
    <lineage>
        <taxon>Bacteria</taxon>
        <taxon>Bacillati</taxon>
        <taxon>Bacillota</taxon>
        <taxon>Bacilli</taxon>
        <taxon>Bacillales</taxon>
        <taxon>Bacillaceae</taxon>
        <taxon>Pseudogracilibacillus</taxon>
    </lineage>
</organism>
<keyword evidence="1" id="KW-0812">Transmembrane</keyword>
<accession>A0A2V3W2M2</accession>
<evidence type="ECO:0000256" key="1">
    <source>
        <dbReference type="SAM" id="Phobius"/>
    </source>
</evidence>
<dbReference type="AlphaFoldDB" id="A0A2V3W2M2"/>
<evidence type="ECO:0000313" key="3">
    <source>
        <dbReference type="Proteomes" id="UP000247978"/>
    </source>
</evidence>
<protein>
    <submittedName>
        <fullName evidence="2">Uncharacterized protein</fullName>
    </submittedName>
</protein>
<dbReference type="RefSeq" id="WP_110394387.1">
    <property type="nucleotide sequence ID" value="NZ_JBHUHB010000001.1"/>
</dbReference>
<comment type="caution">
    <text evidence="2">The sequence shown here is derived from an EMBL/GenBank/DDBJ whole genome shotgun (WGS) entry which is preliminary data.</text>
</comment>
<keyword evidence="3" id="KW-1185">Reference proteome</keyword>
<proteinExistence type="predicted"/>
<sequence length="83" mass="9551">MKSFGYRGFNDYLNPVMLIGTLLLNTMRKVEMNLIILYSTLLLVAHEKEILGIIIVIESSTPKVKKLYPTPKRRVFIACFANF</sequence>
<keyword evidence="1" id="KW-0472">Membrane</keyword>
<evidence type="ECO:0000313" key="2">
    <source>
        <dbReference type="EMBL" id="PXW88547.1"/>
    </source>
</evidence>
<gene>
    <name evidence="2" type="ORF">DFR56_10352</name>
</gene>
<dbReference type="Proteomes" id="UP000247978">
    <property type="component" value="Unassembled WGS sequence"/>
</dbReference>
<feature type="transmembrane region" description="Helical" evidence="1">
    <location>
        <begin position="34"/>
        <end position="57"/>
    </location>
</feature>
<reference evidence="2 3" key="1">
    <citation type="submission" date="2018-05" db="EMBL/GenBank/DDBJ databases">
        <title>Genomic Encyclopedia of Type Strains, Phase IV (KMG-IV): sequencing the most valuable type-strain genomes for metagenomic binning, comparative biology and taxonomic classification.</title>
        <authorList>
            <person name="Goeker M."/>
        </authorList>
    </citation>
    <scope>NUCLEOTIDE SEQUENCE [LARGE SCALE GENOMIC DNA]</scope>
    <source>
        <strain evidence="2 3">DSM 28556</strain>
    </source>
</reference>
<keyword evidence="1" id="KW-1133">Transmembrane helix</keyword>
<dbReference type="EMBL" id="QJJQ01000003">
    <property type="protein sequence ID" value="PXW88547.1"/>
    <property type="molecule type" value="Genomic_DNA"/>
</dbReference>
<name>A0A2V3W2M2_9BACI</name>